<evidence type="ECO:0000256" key="2">
    <source>
        <dbReference type="ARBA" id="ARBA00001946"/>
    </source>
</evidence>
<feature type="site" description="Interaction with DNA" evidence="10">
    <location>
        <position position="501"/>
    </location>
</feature>
<dbReference type="Gene3D" id="3.40.50.670">
    <property type="match status" value="1"/>
</dbReference>
<dbReference type="Proteomes" id="UP000325607">
    <property type="component" value="Unassembled WGS sequence"/>
</dbReference>
<dbReference type="InterPro" id="IPR001241">
    <property type="entry name" value="Topo_IIA"/>
</dbReference>
<comment type="cofactor">
    <cofactor evidence="2">
        <name>Mg(2+)</name>
        <dbReference type="ChEBI" id="CHEBI:18420"/>
    </cofactor>
</comment>
<dbReference type="InterPro" id="IPR003594">
    <property type="entry name" value="HATPase_dom"/>
</dbReference>
<gene>
    <name evidence="10 12" type="primary">parE</name>
    <name evidence="12" type="ORF">PS645_03757</name>
</gene>
<dbReference type="SUPFAM" id="SSF56719">
    <property type="entry name" value="Type II DNA topoisomerase"/>
    <property type="match status" value="1"/>
</dbReference>
<dbReference type="InterPro" id="IPR020568">
    <property type="entry name" value="Ribosomal_Su5_D2-typ_SF"/>
</dbReference>
<feature type="site" description="Interaction with DNA" evidence="10">
    <location>
        <position position="450"/>
    </location>
</feature>
<dbReference type="GO" id="GO:0003677">
    <property type="term" value="F:DNA binding"/>
    <property type="evidence" value="ECO:0007669"/>
    <property type="project" value="UniProtKB-UniRule"/>
</dbReference>
<protein>
    <recommendedName>
        <fullName evidence="10">DNA topoisomerase 4 subunit B</fullName>
        <ecNumber evidence="10">5.6.2.2</ecNumber>
    </recommendedName>
    <alternativeName>
        <fullName evidence="10">Topoisomerase IV subunit B</fullName>
    </alternativeName>
</protein>
<keyword evidence="5 10" id="KW-0067">ATP-binding</keyword>
<dbReference type="FunFam" id="3.30.565.10:FF:000002">
    <property type="entry name" value="DNA gyrase subunit B"/>
    <property type="match status" value="1"/>
</dbReference>
<feature type="binding site" evidence="10">
    <location>
        <position position="338"/>
    </location>
    <ligand>
        <name>ATP</name>
        <dbReference type="ChEBI" id="CHEBI:30616"/>
    </ligand>
</feature>
<reference evidence="12 13" key="1">
    <citation type="submission" date="2019-09" db="EMBL/GenBank/DDBJ databases">
        <authorList>
            <person name="Chandra G."/>
            <person name="Truman W A."/>
        </authorList>
    </citation>
    <scope>NUCLEOTIDE SEQUENCE [LARGE SCALE GENOMIC DNA]</scope>
    <source>
        <strain evidence="12">PS645</strain>
    </source>
</reference>
<feature type="binding site" evidence="10">
    <location>
        <position position="46"/>
    </location>
    <ligand>
        <name>ATP</name>
        <dbReference type="ChEBI" id="CHEBI:30616"/>
    </ligand>
</feature>
<feature type="binding site" evidence="10">
    <location>
        <position position="73"/>
    </location>
    <ligand>
        <name>ATP</name>
        <dbReference type="ChEBI" id="CHEBI:30616"/>
    </ligand>
</feature>
<dbReference type="RefSeq" id="WP_150581851.1">
    <property type="nucleotide sequence ID" value="NZ_CABVGX010000032.1"/>
</dbReference>
<feature type="binding site" evidence="10">
    <location>
        <position position="9"/>
    </location>
    <ligand>
        <name>ATP</name>
        <dbReference type="ChEBI" id="CHEBI:30616"/>
    </ligand>
</feature>
<dbReference type="InterPro" id="IPR018522">
    <property type="entry name" value="TopoIIA_CS"/>
</dbReference>
<dbReference type="SMART" id="SM00387">
    <property type="entry name" value="HATPase_c"/>
    <property type="match status" value="1"/>
</dbReference>
<dbReference type="PROSITE" id="PS00177">
    <property type="entry name" value="TOPOISOMERASE_II"/>
    <property type="match status" value="1"/>
</dbReference>
<dbReference type="FunFam" id="3.30.230.10:FF:000012">
    <property type="entry name" value="DNA topoisomerase 4 subunit B"/>
    <property type="match status" value="1"/>
</dbReference>
<evidence type="ECO:0000259" key="11">
    <source>
        <dbReference type="PROSITE" id="PS50880"/>
    </source>
</evidence>
<evidence type="ECO:0000256" key="9">
    <source>
        <dbReference type="ARBA" id="ARBA00023235"/>
    </source>
</evidence>
<sequence length="635" mass="69429">MATPSASSYNADAIEVLSGLDPVRKRPGMYTDTSRPNHLAQEVIDNSVDEALAGHASSVQVILHADHSLEVSDDGRGMPVDIHAEEGVSGVELILTKLHAGGKFSNKNYQFSGGLHGVGISVVNALSTEVRVRVKRDGNEYQMTFADGYKKTELEVVGTVGKRNTGTSVFFAPDPKYFDSPKFSISRLKHVLKAKAVLCPGLLVSFEDKGTGEKVEWHYEDGLRSYLVDAVSEFERLPNEPFCGSLAGNKEAVDWALLWLPEGGDSVQESYVNLIPTAQGGTHVNGLRQGLLDAMREFCEFRSLLPRGVKLAPEDVWERIAFVLSMKMQEPQFSGQTKERLSSREAAAFVSGVVKDAFSLWLNAHPETGMLLAELAINNAGRRLKASKKVERKRITAGPALPGKLADCAGQDPMRSELFLVEGDSAGGSAKQARDKEFQAILPLRGKILNTWEVDGSEVLASQEVHNIAVAIGVDPGAADLSQLRYGKICILADADSDGLHIATLLCALFVQHFRPLVDAGHVYVAMPPLYRIDLGKEIYYALDEAERDGILDRLVAEKKRGKVQVTRFKGLGEMNPPQLRETTMDPNTRRLVQLTLGDTYEATAEMMDMLLAKKRAGDRKTWLESKGNLAEVLG</sequence>
<organism evidence="12 13">
    <name type="scientific">Pseudomonas fluorescens</name>
    <dbReference type="NCBI Taxonomy" id="294"/>
    <lineage>
        <taxon>Bacteria</taxon>
        <taxon>Pseudomonadati</taxon>
        <taxon>Pseudomonadota</taxon>
        <taxon>Gammaproteobacteria</taxon>
        <taxon>Pseudomonadales</taxon>
        <taxon>Pseudomonadaceae</taxon>
        <taxon>Pseudomonas</taxon>
    </lineage>
</organism>
<keyword evidence="6" id="KW-0460">Magnesium</keyword>
<dbReference type="SMART" id="SM00433">
    <property type="entry name" value="TOP2c"/>
    <property type="match status" value="1"/>
</dbReference>
<dbReference type="PANTHER" id="PTHR45866:SF4">
    <property type="entry name" value="DNA TOPOISOMERASE 4 SUBUNIT B"/>
    <property type="match status" value="1"/>
</dbReference>
<dbReference type="PROSITE" id="PS50880">
    <property type="entry name" value="TOPRIM"/>
    <property type="match status" value="1"/>
</dbReference>
<dbReference type="EC" id="5.6.2.2" evidence="10"/>
<dbReference type="GO" id="GO:0005524">
    <property type="term" value="F:ATP binding"/>
    <property type="evidence" value="ECO:0007669"/>
    <property type="project" value="UniProtKB-UniRule"/>
</dbReference>
<evidence type="ECO:0000313" key="12">
    <source>
        <dbReference type="EMBL" id="VVN10349.1"/>
    </source>
</evidence>
<dbReference type="NCBIfam" id="TIGR01055">
    <property type="entry name" value="parE_Gneg"/>
    <property type="match status" value="1"/>
</dbReference>
<comment type="catalytic activity">
    <reaction evidence="1 10">
        <text>ATP-dependent breakage, passage and rejoining of double-stranded DNA.</text>
        <dbReference type="EC" id="5.6.2.2"/>
    </reaction>
</comment>
<dbReference type="CDD" id="cd16928">
    <property type="entry name" value="HATPase_GyrB-like"/>
    <property type="match status" value="1"/>
</dbReference>
<dbReference type="SUPFAM" id="SSF54211">
    <property type="entry name" value="Ribosomal protein S5 domain 2-like"/>
    <property type="match status" value="1"/>
</dbReference>
<comment type="function">
    <text evidence="10">Topoisomerase IV is essential for chromosome segregation. It relaxes supercoiled DNA. Performs the decatenation events required during the replication of a circular DNA molecule.</text>
</comment>
<dbReference type="InterPro" id="IPR014721">
    <property type="entry name" value="Ribsml_uS5_D2-typ_fold_subgr"/>
</dbReference>
<dbReference type="FunFam" id="3.40.50.670:FF:000003">
    <property type="entry name" value="DNA topoisomerase 4 subunit B"/>
    <property type="match status" value="1"/>
</dbReference>
<accession>A0A5E6VBV9</accession>
<keyword evidence="7 10" id="KW-0799">Topoisomerase</keyword>
<keyword evidence="4 10" id="KW-0547">Nucleotide-binding</keyword>
<evidence type="ECO:0000256" key="5">
    <source>
        <dbReference type="ARBA" id="ARBA00022840"/>
    </source>
</evidence>
<dbReference type="InterPro" id="IPR013760">
    <property type="entry name" value="Topo_IIA-like_dom_sf"/>
</dbReference>
<keyword evidence="3" id="KW-0479">Metal-binding</keyword>
<dbReference type="Pfam" id="PF01751">
    <property type="entry name" value="Toprim"/>
    <property type="match status" value="1"/>
</dbReference>
<dbReference type="Gene3D" id="3.30.230.10">
    <property type="match status" value="1"/>
</dbReference>
<dbReference type="GO" id="GO:0007059">
    <property type="term" value="P:chromosome segregation"/>
    <property type="evidence" value="ECO:0007669"/>
    <property type="project" value="UniProtKB-UniRule"/>
</dbReference>
<dbReference type="InterPro" id="IPR013759">
    <property type="entry name" value="Topo_IIA_B_C"/>
</dbReference>
<comment type="similarity">
    <text evidence="10">Belongs to the type II topoisomerase family. ParE type 1 subfamily.</text>
</comment>
<dbReference type="InterPro" id="IPR013506">
    <property type="entry name" value="Topo_IIA_bsu_dom2"/>
</dbReference>
<dbReference type="Pfam" id="PF02518">
    <property type="entry name" value="HATPase_c"/>
    <property type="match status" value="1"/>
</dbReference>
<name>A0A5E6VBV9_PSEFL</name>
<dbReference type="GO" id="GO:0003918">
    <property type="term" value="F:DNA topoisomerase type II (double strand cut, ATP-hydrolyzing) activity"/>
    <property type="evidence" value="ECO:0007669"/>
    <property type="project" value="UniProtKB-UniRule"/>
</dbReference>
<evidence type="ECO:0000256" key="4">
    <source>
        <dbReference type="ARBA" id="ARBA00022741"/>
    </source>
</evidence>
<keyword evidence="9 10" id="KW-0413">Isomerase</keyword>
<dbReference type="PRINTS" id="PR00418">
    <property type="entry name" value="TPI2FAMILY"/>
</dbReference>
<comment type="subunit">
    <text evidence="10">Heterotetramer composed of ParC and ParE.</text>
</comment>
<dbReference type="CDD" id="cd00822">
    <property type="entry name" value="TopoII_Trans_DNA_gyrase"/>
    <property type="match status" value="1"/>
</dbReference>
<dbReference type="Gene3D" id="3.30.565.10">
    <property type="entry name" value="Histidine kinase-like ATPase, C-terminal domain"/>
    <property type="match status" value="1"/>
</dbReference>
<dbReference type="SUPFAM" id="SSF55874">
    <property type="entry name" value="ATPase domain of HSP90 chaperone/DNA topoisomerase II/histidine kinase"/>
    <property type="match status" value="1"/>
</dbReference>
<dbReference type="OrthoDB" id="9802808at2"/>
<evidence type="ECO:0000256" key="1">
    <source>
        <dbReference type="ARBA" id="ARBA00000185"/>
    </source>
</evidence>
<dbReference type="EMBL" id="CABVGX010000032">
    <property type="protein sequence ID" value="VVN10349.1"/>
    <property type="molecule type" value="Genomic_DNA"/>
</dbReference>
<dbReference type="Pfam" id="PF00204">
    <property type="entry name" value="DNA_gyraseB"/>
    <property type="match status" value="1"/>
</dbReference>
<dbReference type="GO" id="GO:0006265">
    <property type="term" value="P:DNA topological change"/>
    <property type="evidence" value="ECO:0007669"/>
    <property type="project" value="UniProtKB-UniRule"/>
</dbReference>
<keyword evidence="8 10" id="KW-0238">DNA-binding</keyword>
<dbReference type="HAMAP" id="MF_00938">
    <property type="entry name" value="ParE_type1"/>
    <property type="match status" value="1"/>
</dbReference>
<dbReference type="InterPro" id="IPR005737">
    <property type="entry name" value="TopoIV_B_Gneg"/>
</dbReference>
<dbReference type="GO" id="GO:0046872">
    <property type="term" value="F:metal ion binding"/>
    <property type="evidence" value="ECO:0007669"/>
    <property type="project" value="UniProtKB-KW"/>
</dbReference>
<dbReference type="AlphaFoldDB" id="A0A5E6VBV9"/>
<proteinExistence type="inferred from homology"/>
<feature type="binding site" evidence="10">
    <location>
        <begin position="114"/>
        <end position="120"/>
    </location>
    <ligand>
        <name>ATP</name>
        <dbReference type="ChEBI" id="CHEBI:30616"/>
    </ligand>
</feature>
<evidence type="ECO:0000256" key="3">
    <source>
        <dbReference type="ARBA" id="ARBA00022723"/>
    </source>
</evidence>
<feature type="site" description="Interaction with DNA" evidence="10">
    <location>
        <position position="620"/>
    </location>
</feature>
<dbReference type="PRINTS" id="PR01098">
    <property type="entry name" value="TOPISMRASE4B"/>
</dbReference>
<feature type="domain" description="Toprim" evidence="11">
    <location>
        <begin position="416"/>
        <end position="529"/>
    </location>
</feature>
<dbReference type="GO" id="GO:0005694">
    <property type="term" value="C:chromosome"/>
    <property type="evidence" value="ECO:0007669"/>
    <property type="project" value="InterPro"/>
</dbReference>
<evidence type="ECO:0000256" key="7">
    <source>
        <dbReference type="ARBA" id="ARBA00023029"/>
    </source>
</evidence>
<evidence type="ECO:0000256" key="10">
    <source>
        <dbReference type="HAMAP-Rule" id="MF_00938"/>
    </source>
</evidence>
<evidence type="ECO:0000313" key="13">
    <source>
        <dbReference type="Proteomes" id="UP000325607"/>
    </source>
</evidence>
<evidence type="ECO:0000256" key="8">
    <source>
        <dbReference type="ARBA" id="ARBA00023125"/>
    </source>
</evidence>
<dbReference type="PANTHER" id="PTHR45866">
    <property type="entry name" value="DNA GYRASE/TOPOISOMERASE SUBUNIT B"/>
    <property type="match status" value="1"/>
</dbReference>
<evidence type="ECO:0000256" key="6">
    <source>
        <dbReference type="ARBA" id="ARBA00022842"/>
    </source>
</evidence>
<dbReference type="InterPro" id="IPR006171">
    <property type="entry name" value="TOPRIM_dom"/>
</dbReference>
<dbReference type="InterPro" id="IPR036890">
    <property type="entry name" value="HATPase_C_sf"/>
</dbReference>
<dbReference type="InterPro" id="IPR002288">
    <property type="entry name" value="DNA_gyrase_B_C"/>
</dbReference>
<dbReference type="Pfam" id="PF00986">
    <property type="entry name" value="DNA_gyraseB_C"/>
    <property type="match status" value="1"/>
</dbReference>